<dbReference type="PANTHER" id="PTHR23327:SF51">
    <property type="entry name" value="TRANSCRIPTIONAL REGULATOR OF YEAST FORM ADHERENCE 3"/>
    <property type="match status" value="1"/>
</dbReference>
<sequence>MHFSKTYTQLLLDLPPQLRDNAVQYRQLKKLINQIVLELTSLGLSPDVLQEHLLQGSDEKGKGKQTEKLIDGYKVVYEVNEESGRIEPRLRFWVTLPDPTTSDGHGTDEGESIVSPALGEPGPSLLWVLQRKTSQSEDLPPTKTRGGISQEVVIPLVSDSAFFQLLSTALKAMSDHLTTVQLEFSQTLHDLSRTISDSARPASATNSGFHPYSILTHPGAITIGAAGSAKKTDLNAWREIFQLYVEVEVFESVSEASRGERSVEESEKRLKLFAERVTQRGLGDERQLKMKNSREALKSFLKLNMFILHVKKVLISYSQHHYTVNNRFQFQSANSEATRKILKKHAKRTALQLPDTTDHDLIIQSKSLSLPRILVQAIGEILLPVIPPLDDYACLICTNIAFKPVRLGCGHLFCVRCLVKMQKRGQGDCPMCRAPTVLCADRSNVDWALLNFMQDWFPLESKQKLKDNEKEAAREEMLELGIDPEQGCKIM</sequence>
<dbReference type="PROSITE" id="PS50089">
    <property type="entry name" value="ZF_RING_2"/>
    <property type="match status" value="1"/>
</dbReference>
<accession>A0AA39PY32</accession>
<evidence type="ECO:0008006" key="9">
    <source>
        <dbReference type="Google" id="ProtNLM"/>
    </source>
</evidence>
<evidence type="ECO:0000313" key="7">
    <source>
        <dbReference type="EMBL" id="KAK0491243.1"/>
    </source>
</evidence>
<dbReference type="Pfam" id="PF03105">
    <property type="entry name" value="SPX"/>
    <property type="match status" value="1"/>
</dbReference>
<proteinExistence type="predicted"/>
<dbReference type="PROSITE" id="PS00518">
    <property type="entry name" value="ZF_RING_1"/>
    <property type="match status" value="1"/>
</dbReference>
<evidence type="ECO:0000259" key="6">
    <source>
        <dbReference type="PROSITE" id="PS51382"/>
    </source>
</evidence>
<organism evidence="7 8">
    <name type="scientific">Armillaria novae-zelandiae</name>
    <dbReference type="NCBI Taxonomy" id="153914"/>
    <lineage>
        <taxon>Eukaryota</taxon>
        <taxon>Fungi</taxon>
        <taxon>Dikarya</taxon>
        <taxon>Basidiomycota</taxon>
        <taxon>Agaricomycotina</taxon>
        <taxon>Agaricomycetes</taxon>
        <taxon>Agaricomycetidae</taxon>
        <taxon>Agaricales</taxon>
        <taxon>Marasmiineae</taxon>
        <taxon>Physalacriaceae</taxon>
        <taxon>Armillaria</taxon>
    </lineage>
</organism>
<feature type="domain" description="RING-type" evidence="5">
    <location>
        <begin position="394"/>
        <end position="433"/>
    </location>
</feature>
<dbReference type="EMBL" id="JAUEPR010000001">
    <property type="protein sequence ID" value="KAK0491243.1"/>
    <property type="molecule type" value="Genomic_DNA"/>
</dbReference>
<dbReference type="InterPro" id="IPR017907">
    <property type="entry name" value="Znf_RING_CS"/>
</dbReference>
<protein>
    <recommendedName>
        <fullName evidence="9">RING-14 protein</fullName>
    </recommendedName>
</protein>
<dbReference type="SMART" id="SM00184">
    <property type="entry name" value="RING"/>
    <property type="match status" value="1"/>
</dbReference>
<dbReference type="Proteomes" id="UP001175227">
    <property type="component" value="Unassembled WGS sequence"/>
</dbReference>
<evidence type="ECO:0000256" key="1">
    <source>
        <dbReference type="ARBA" id="ARBA00022723"/>
    </source>
</evidence>
<keyword evidence="1" id="KW-0479">Metal-binding</keyword>
<dbReference type="PROSITE" id="PS51382">
    <property type="entry name" value="SPX"/>
    <property type="match status" value="1"/>
</dbReference>
<feature type="domain" description="SPX" evidence="6">
    <location>
        <begin position="1"/>
        <end position="359"/>
    </location>
</feature>
<dbReference type="InterPro" id="IPR013083">
    <property type="entry name" value="Znf_RING/FYVE/PHD"/>
</dbReference>
<evidence type="ECO:0000256" key="2">
    <source>
        <dbReference type="ARBA" id="ARBA00022771"/>
    </source>
</evidence>
<dbReference type="InterPro" id="IPR001841">
    <property type="entry name" value="Znf_RING"/>
</dbReference>
<dbReference type="PANTHER" id="PTHR23327">
    <property type="entry name" value="RING FINGER PROTEIN 127"/>
    <property type="match status" value="1"/>
</dbReference>
<evidence type="ECO:0000313" key="8">
    <source>
        <dbReference type="Proteomes" id="UP001175227"/>
    </source>
</evidence>
<comment type="caution">
    <text evidence="7">The sequence shown here is derived from an EMBL/GenBank/DDBJ whole genome shotgun (WGS) entry which is preliminary data.</text>
</comment>
<evidence type="ECO:0000256" key="3">
    <source>
        <dbReference type="ARBA" id="ARBA00022833"/>
    </source>
</evidence>
<keyword evidence="8" id="KW-1185">Reference proteome</keyword>
<evidence type="ECO:0000256" key="4">
    <source>
        <dbReference type="PROSITE-ProRule" id="PRU00175"/>
    </source>
</evidence>
<name>A0AA39PY32_9AGAR</name>
<dbReference type="AlphaFoldDB" id="A0AA39PY32"/>
<dbReference type="InterPro" id="IPR018957">
    <property type="entry name" value="Znf_C3HC4_RING-type"/>
</dbReference>
<keyword evidence="3" id="KW-0862">Zinc</keyword>
<dbReference type="GO" id="GO:0008270">
    <property type="term" value="F:zinc ion binding"/>
    <property type="evidence" value="ECO:0007669"/>
    <property type="project" value="UniProtKB-KW"/>
</dbReference>
<gene>
    <name evidence="7" type="ORF">IW261DRAFT_1547410</name>
</gene>
<dbReference type="Pfam" id="PF00097">
    <property type="entry name" value="zf-C3HC4"/>
    <property type="match status" value="1"/>
</dbReference>
<keyword evidence="2 4" id="KW-0863">Zinc-finger</keyword>
<evidence type="ECO:0000259" key="5">
    <source>
        <dbReference type="PROSITE" id="PS50089"/>
    </source>
</evidence>
<dbReference type="InterPro" id="IPR004331">
    <property type="entry name" value="SPX_dom"/>
</dbReference>
<dbReference type="SUPFAM" id="SSF57850">
    <property type="entry name" value="RING/U-box"/>
    <property type="match status" value="1"/>
</dbReference>
<dbReference type="Gene3D" id="3.30.40.10">
    <property type="entry name" value="Zinc/RING finger domain, C3HC4 (zinc finger)"/>
    <property type="match status" value="1"/>
</dbReference>
<reference evidence="7" key="1">
    <citation type="submission" date="2023-06" db="EMBL/GenBank/DDBJ databases">
        <authorList>
            <consortium name="Lawrence Berkeley National Laboratory"/>
            <person name="Ahrendt S."/>
            <person name="Sahu N."/>
            <person name="Indic B."/>
            <person name="Wong-Bajracharya J."/>
            <person name="Merenyi Z."/>
            <person name="Ke H.-M."/>
            <person name="Monk M."/>
            <person name="Kocsube S."/>
            <person name="Drula E."/>
            <person name="Lipzen A."/>
            <person name="Balint B."/>
            <person name="Henrissat B."/>
            <person name="Andreopoulos B."/>
            <person name="Martin F.M."/>
            <person name="Harder C.B."/>
            <person name="Rigling D."/>
            <person name="Ford K.L."/>
            <person name="Foster G.D."/>
            <person name="Pangilinan J."/>
            <person name="Papanicolaou A."/>
            <person name="Barry K."/>
            <person name="LaButti K."/>
            <person name="Viragh M."/>
            <person name="Koriabine M."/>
            <person name="Yan M."/>
            <person name="Riley R."/>
            <person name="Champramary S."/>
            <person name="Plett K.L."/>
            <person name="Tsai I.J."/>
            <person name="Slot J."/>
            <person name="Sipos G."/>
            <person name="Plett J."/>
            <person name="Nagy L.G."/>
            <person name="Grigoriev I.V."/>
        </authorList>
    </citation>
    <scope>NUCLEOTIDE SEQUENCE</scope>
    <source>
        <strain evidence="7">ICMP 16352</strain>
    </source>
</reference>